<keyword evidence="1 3" id="KW-0547">Nucleotide-binding</keyword>
<dbReference type="Gene3D" id="1.10.510.10">
    <property type="entry name" value="Transferase(Phosphotransferase) domain 1"/>
    <property type="match status" value="1"/>
</dbReference>
<dbReference type="SMART" id="SM00220">
    <property type="entry name" value="S_TKc"/>
    <property type="match status" value="1"/>
</dbReference>
<keyword evidence="6" id="KW-0418">Kinase</keyword>
<feature type="binding site" evidence="3">
    <location>
        <position position="96"/>
    </location>
    <ligand>
        <name>ATP</name>
        <dbReference type="ChEBI" id="CHEBI:30616"/>
    </ligand>
</feature>
<evidence type="ECO:0000256" key="2">
    <source>
        <dbReference type="ARBA" id="ARBA00022840"/>
    </source>
</evidence>
<dbReference type="GO" id="GO:0005524">
    <property type="term" value="F:ATP binding"/>
    <property type="evidence" value="ECO:0007669"/>
    <property type="project" value="UniProtKB-UniRule"/>
</dbReference>
<feature type="compositionally biased region" description="Polar residues" evidence="4">
    <location>
        <begin position="519"/>
        <end position="530"/>
    </location>
</feature>
<accession>A0A4R8QE93</accession>
<protein>
    <submittedName>
        <fullName evidence="6">Sperm motility kinase</fullName>
    </submittedName>
</protein>
<dbReference type="PROSITE" id="PS00107">
    <property type="entry name" value="PROTEIN_KINASE_ATP"/>
    <property type="match status" value="1"/>
</dbReference>
<feature type="region of interest" description="Disordered" evidence="4">
    <location>
        <begin position="643"/>
        <end position="662"/>
    </location>
</feature>
<organism evidence="6 7">
    <name type="scientific">Colletotrichum trifolii</name>
    <dbReference type="NCBI Taxonomy" id="5466"/>
    <lineage>
        <taxon>Eukaryota</taxon>
        <taxon>Fungi</taxon>
        <taxon>Dikarya</taxon>
        <taxon>Ascomycota</taxon>
        <taxon>Pezizomycotina</taxon>
        <taxon>Sordariomycetes</taxon>
        <taxon>Hypocreomycetidae</taxon>
        <taxon>Glomerellales</taxon>
        <taxon>Glomerellaceae</taxon>
        <taxon>Colletotrichum</taxon>
        <taxon>Colletotrichum orbiculare species complex</taxon>
    </lineage>
</organism>
<dbReference type="Gene3D" id="3.30.200.20">
    <property type="entry name" value="Phosphorylase Kinase, domain 1"/>
    <property type="match status" value="1"/>
</dbReference>
<dbReference type="PROSITE" id="PS50011">
    <property type="entry name" value="PROTEIN_KINASE_DOM"/>
    <property type="match status" value="1"/>
</dbReference>
<dbReference type="InterPro" id="IPR000719">
    <property type="entry name" value="Prot_kinase_dom"/>
</dbReference>
<dbReference type="CDD" id="cd00180">
    <property type="entry name" value="PKc"/>
    <property type="match status" value="1"/>
</dbReference>
<feature type="region of interest" description="Disordered" evidence="4">
    <location>
        <begin position="585"/>
        <end position="629"/>
    </location>
</feature>
<feature type="region of interest" description="Disordered" evidence="4">
    <location>
        <begin position="668"/>
        <end position="765"/>
    </location>
</feature>
<evidence type="ECO:0000259" key="5">
    <source>
        <dbReference type="PROSITE" id="PS50011"/>
    </source>
</evidence>
<dbReference type="PANTHER" id="PTHR44329">
    <property type="entry name" value="SERINE/THREONINE-PROTEIN KINASE TNNI3K-RELATED"/>
    <property type="match status" value="1"/>
</dbReference>
<reference evidence="6 7" key="1">
    <citation type="submission" date="2018-12" db="EMBL/GenBank/DDBJ databases">
        <title>Genome sequence and assembly of Colletotrichum trifolii.</title>
        <authorList>
            <person name="Gan P."/>
            <person name="Shirasu K."/>
        </authorList>
    </citation>
    <scope>NUCLEOTIDE SEQUENCE [LARGE SCALE GENOMIC DNA]</scope>
    <source>
        <strain evidence="6 7">543-2</strain>
    </source>
</reference>
<dbReference type="InterPro" id="IPR017441">
    <property type="entry name" value="Protein_kinase_ATP_BS"/>
</dbReference>
<feature type="domain" description="Protein kinase" evidence="5">
    <location>
        <begin position="69"/>
        <end position="380"/>
    </location>
</feature>
<dbReference type="PROSITE" id="PS00108">
    <property type="entry name" value="PROTEIN_KINASE_ST"/>
    <property type="match status" value="1"/>
</dbReference>
<evidence type="ECO:0000256" key="1">
    <source>
        <dbReference type="ARBA" id="ARBA00022741"/>
    </source>
</evidence>
<dbReference type="InterPro" id="IPR051681">
    <property type="entry name" value="Ser/Thr_Kinases-Pseudokinases"/>
</dbReference>
<dbReference type="Proteomes" id="UP000295703">
    <property type="component" value="Unassembled WGS sequence"/>
</dbReference>
<feature type="compositionally biased region" description="Low complexity" evidence="4">
    <location>
        <begin position="679"/>
        <end position="696"/>
    </location>
</feature>
<dbReference type="EMBL" id="RYZW01000241">
    <property type="protein sequence ID" value="TDZ37101.1"/>
    <property type="molecule type" value="Genomic_DNA"/>
</dbReference>
<keyword evidence="2 3" id="KW-0067">ATP-binding</keyword>
<proteinExistence type="predicted"/>
<evidence type="ECO:0000313" key="6">
    <source>
        <dbReference type="EMBL" id="TDZ37101.1"/>
    </source>
</evidence>
<dbReference type="AlphaFoldDB" id="A0A4R8QE93"/>
<name>A0A4R8QE93_COLTR</name>
<dbReference type="Pfam" id="PF00069">
    <property type="entry name" value="Pkinase"/>
    <property type="match status" value="1"/>
</dbReference>
<keyword evidence="6" id="KW-0808">Transferase</keyword>
<evidence type="ECO:0000256" key="3">
    <source>
        <dbReference type="PROSITE-ProRule" id="PRU10141"/>
    </source>
</evidence>
<feature type="compositionally biased region" description="Polar residues" evidence="4">
    <location>
        <begin position="611"/>
        <end position="629"/>
    </location>
</feature>
<dbReference type="InterPro" id="IPR008271">
    <property type="entry name" value="Ser/Thr_kinase_AS"/>
</dbReference>
<dbReference type="GO" id="GO:0004674">
    <property type="term" value="F:protein serine/threonine kinase activity"/>
    <property type="evidence" value="ECO:0007669"/>
    <property type="project" value="TreeGrafter"/>
</dbReference>
<dbReference type="STRING" id="5466.A0A4R8QE93"/>
<keyword evidence="7" id="KW-1185">Reference proteome</keyword>
<dbReference type="SUPFAM" id="SSF56112">
    <property type="entry name" value="Protein kinase-like (PK-like)"/>
    <property type="match status" value="1"/>
</dbReference>
<comment type="caution">
    <text evidence="6">The sequence shown here is derived from an EMBL/GenBank/DDBJ whole genome shotgun (WGS) entry which is preliminary data.</text>
</comment>
<dbReference type="PANTHER" id="PTHR44329:SF214">
    <property type="entry name" value="PROTEIN KINASE DOMAIN-CONTAINING PROTEIN"/>
    <property type="match status" value="1"/>
</dbReference>
<gene>
    <name evidence="6" type="primary">Smok</name>
    <name evidence="6" type="ORF">CTRI78_v011169</name>
</gene>
<evidence type="ECO:0000256" key="4">
    <source>
        <dbReference type="SAM" id="MobiDB-lite"/>
    </source>
</evidence>
<dbReference type="InterPro" id="IPR011009">
    <property type="entry name" value="Kinase-like_dom_sf"/>
</dbReference>
<evidence type="ECO:0000313" key="7">
    <source>
        <dbReference type="Proteomes" id="UP000295703"/>
    </source>
</evidence>
<sequence>MAEMTLDSGWTTVHRQFQGNPERMTPAQRETFERTRIKEWEASDGHWSGIGKHPSDHSESKLVHDRIAAPKDNSLGLGAHGRVEKVTYRAVCLARKWIQPRRNQKTEILRSEAHVMDRLDHHHIVKLVGSYALRHRELYLLIWPVAVCNLSDFLVDLEDLKIGHQTHREEIVRRLESLGLTDLTTVESGGRQQASPERCPIIFLQRIMGCISQAVTYCHRSNIRHLDIKPTNILLNSDRVYLADFGISRDVNDQEKTTTVGNQGTPKWRAPETYGMKDWSLKSADIYSLGLIFINAATAIYHGNLSSYYAILEDTGPQSRAGKLHSYHQQLTIHALATQKFQDFKAPTVAPRHILDLTRRMTLLDPGSRPRAEQVDQELVDLGGIEQVYHNACCRKNMLHVSKRIDRRYAALQSERLALGLENDSLRKEISALKGMDETFRMREESMKNKHAMDVEILEKQRDKERVERIRLDESLKTLQSQMKRQSRTRLPRADTISETRTVASDTAAGVFGGLGIQTRPQTHPKTQTAFRPPPSTTLPTPTSIRRQTAAAPTPSDPQRAWVTRNPAVMAGFADSGPALRCASSPSLIPLPSRGSGTRLPMLAKTPATPRRSNPNLTAPSSSAESTIASMTSSVFSHLSLETNAEASPSPKTPSPAVKQGGFDVVPTASEVAPPREPQSPALSIPPSLPSLTSPPRMTRAELASYAGSEHSRDGSVARKPPSLSSGKSWAAVAGGPNELGEMFAARERQTTNSGSGLVSRLHRK</sequence>
<feature type="region of interest" description="Disordered" evidence="4">
    <location>
        <begin position="516"/>
        <end position="562"/>
    </location>
</feature>